<dbReference type="GO" id="GO:0016020">
    <property type="term" value="C:membrane"/>
    <property type="evidence" value="ECO:0007669"/>
    <property type="project" value="UniProtKB-SubCell"/>
</dbReference>
<evidence type="ECO:0000313" key="8">
    <source>
        <dbReference type="EMBL" id="CCI46054.1"/>
    </source>
</evidence>
<dbReference type="Pfam" id="PF06105">
    <property type="entry name" value="Aph-1"/>
    <property type="match status" value="1"/>
</dbReference>
<evidence type="ECO:0000256" key="1">
    <source>
        <dbReference type="ARBA" id="ARBA00004141"/>
    </source>
</evidence>
<keyword evidence="4" id="KW-0914">Notch signaling pathway</keyword>
<comment type="similarity">
    <text evidence="2">Belongs to the APH-1 family.</text>
</comment>
<dbReference type="InParanoid" id="A0A024GH17"/>
<organism evidence="8 9">
    <name type="scientific">Albugo candida</name>
    <dbReference type="NCBI Taxonomy" id="65357"/>
    <lineage>
        <taxon>Eukaryota</taxon>
        <taxon>Sar</taxon>
        <taxon>Stramenopiles</taxon>
        <taxon>Oomycota</taxon>
        <taxon>Peronosporomycetes</taxon>
        <taxon>Albuginales</taxon>
        <taxon>Albuginaceae</taxon>
        <taxon>Albugo</taxon>
    </lineage>
</organism>
<comment type="subcellular location">
    <subcellularLocation>
        <location evidence="1">Membrane</location>
        <topology evidence="1">Multi-pass membrane protein</topology>
    </subcellularLocation>
</comment>
<dbReference type="InterPro" id="IPR009294">
    <property type="entry name" value="Aph-1"/>
</dbReference>
<proteinExistence type="inferred from homology"/>
<dbReference type="STRING" id="65357.A0A024GH17"/>
<dbReference type="AlphaFoldDB" id="A0A024GH17"/>
<keyword evidence="5 7" id="KW-1133">Transmembrane helix</keyword>
<feature type="transmembrane region" description="Helical" evidence="7">
    <location>
        <begin position="156"/>
        <end position="180"/>
    </location>
</feature>
<protein>
    <recommendedName>
        <fullName evidence="10">Gamma-secretase subunit Aph-1</fullName>
    </recommendedName>
</protein>
<feature type="transmembrane region" description="Helical" evidence="7">
    <location>
        <begin position="218"/>
        <end position="235"/>
    </location>
</feature>
<evidence type="ECO:0000256" key="4">
    <source>
        <dbReference type="ARBA" id="ARBA00022976"/>
    </source>
</evidence>
<dbReference type="GO" id="GO:0016485">
    <property type="term" value="P:protein processing"/>
    <property type="evidence" value="ECO:0007669"/>
    <property type="project" value="InterPro"/>
</dbReference>
<feature type="transmembrane region" description="Helical" evidence="7">
    <location>
        <begin position="187"/>
        <end position="206"/>
    </location>
</feature>
<keyword evidence="6 7" id="KW-0472">Membrane</keyword>
<dbReference type="OrthoDB" id="6507463at2759"/>
<keyword evidence="3 7" id="KW-0812">Transmembrane</keyword>
<dbReference type="EMBL" id="CAIX01000115">
    <property type="protein sequence ID" value="CCI46054.1"/>
    <property type="molecule type" value="Genomic_DNA"/>
</dbReference>
<feature type="transmembrane region" description="Helical" evidence="7">
    <location>
        <begin position="39"/>
        <end position="63"/>
    </location>
</feature>
<accession>A0A024GH17</accession>
<name>A0A024GH17_9STRA</name>
<reference evidence="8 9" key="1">
    <citation type="submission" date="2012-05" db="EMBL/GenBank/DDBJ databases">
        <title>Recombination and specialization in a pathogen metapopulation.</title>
        <authorList>
            <person name="Gardiner A."/>
            <person name="Kemen E."/>
            <person name="Schultz-Larsen T."/>
            <person name="MacLean D."/>
            <person name="Van Oosterhout C."/>
            <person name="Jones J.D.G."/>
        </authorList>
    </citation>
    <scope>NUCLEOTIDE SEQUENCE [LARGE SCALE GENOMIC DNA]</scope>
    <source>
        <strain evidence="8 9">Ac Nc2</strain>
    </source>
</reference>
<evidence type="ECO:0000256" key="3">
    <source>
        <dbReference type="ARBA" id="ARBA00022692"/>
    </source>
</evidence>
<dbReference type="Proteomes" id="UP000053237">
    <property type="component" value="Unassembled WGS sequence"/>
</dbReference>
<dbReference type="GO" id="GO:0007219">
    <property type="term" value="P:Notch signaling pathway"/>
    <property type="evidence" value="ECO:0007669"/>
    <property type="project" value="UniProtKB-KW"/>
</dbReference>
<dbReference type="PANTHER" id="PTHR12889">
    <property type="entry name" value="GAMMA-SECRETASE SUBUNIT APH-1"/>
    <property type="match status" value="1"/>
</dbReference>
<evidence type="ECO:0000256" key="7">
    <source>
        <dbReference type="SAM" id="Phobius"/>
    </source>
</evidence>
<evidence type="ECO:0000256" key="5">
    <source>
        <dbReference type="ARBA" id="ARBA00022989"/>
    </source>
</evidence>
<sequence length="245" mass="26437">MALPGGTVNWPLLFGCIFTAFGPITTFFFILIGKRAQLIIIALTAAFIWLISTLISATIWQIIPALKSSIEATICITVVIQEIGRYTFYQLYSHGVVAIQKVTTTKHQLPLNDFTSSLASGVGYSLMHSLMVYGSVLGSSTGFRGAAYRDYCELPVVFTGAITALALSISDVALMVMAFVGYRSRNWSVICMVVILHLGIGLSALANQKSNGCVISIPIHYGGAVVACLGARFFTGRSRSLDRSY</sequence>
<keyword evidence="9" id="KW-1185">Reference proteome</keyword>
<evidence type="ECO:0000313" key="9">
    <source>
        <dbReference type="Proteomes" id="UP000053237"/>
    </source>
</evidence>
<gene>
    <name evidence="8" type="ORF">BN9_069820</name>
</gene>
<evidence type="ECO:0000256" key="2">
    <source>
        <dbReference type="ARBA" id="ARBA00005577"/>
    </source>
</evidence>
<feature type="transmembrane region" description="Helical" evidence="7">
    <location>
        <begin position="12"/>
        <end position="32"/>
    </location>
</feature>
<evidence type="ECO:0008006" key="10">
    <source>
        <dbReference type="Google" id="ProtNLM"/>
    </source>
</evidence>
<evidence type="ECO:0000256" key="6">
    <source>
        <dbReference type="ARBA" id="ARBA00023136"/>
    </source>
</evidence>
<comment type="caution">
    <text evidence="8">The sequence shown here is derived from an EMBL/GenBank/DDBJ whole genome shotgun (WGS) entry which is preliminary data.</text>
</comment>